<dbReference type="OrthoDB" id="25620at2759"/>
<keyword evidence="2" id="KW-1185">Reference proteome</keyword>
<dbReference type="PANTHER" id="PTHR23354">
    <property type="entry name" value="NUCLEOLAR PROTEIN 7/ESTROGEN RECEPTOR COACTIVATOR-RELATED"/>
    <property type="match status" value="1"/>
</dbReference>
<dbReference type="InterPro" id="IPR006571">
    <property type="entry name" value="TLDc_dom"/>
</dbReference>
<feature type="non-terminal residue" evidence="1">
    <location>
        <position position="1"/>
    </location>
</feature>
<dbReference type="Pfam" id="PF07534">
    <property type="entry name" value="TLD"/>
    <property type="match status" value="1"/>
</dbReference>
<protein>
    <submittedName>
        <fullName evidence="1">Uncharacterized protein</fullName>
    </submittedName>
</protein>
<organism evidence="1 2">
    <name type="scientific">Paramuricea clavata</name>
    <name type="common">Red gorgonian</name>
    <name type="synonym">Violescent sea-whip</name>
    <dbReference type="NCBI Taxonomy" id="317549"/>
    <lineage>
        <taxon>Eukaryota</taxon>
        <taxon>Metazoa</taxon>
        <taxon>Cnidaria</taxon>
        <taxon>Anthozoa</taxon>
        <taxon>Octocorallia</taxon>
        <taxon>Malacalcyonacea</taxon>
        <taxon>Plexauridae</taxon>
        <taxon>Paramuricea</taxon>
    </lineage>
</organism>
<evidence type="ECO:0000313" key="1">
    <source>
        <dbReference type="EMBL" id="CAB4037580.1"/>
    </source>
</evidence>
<name>A0A7D9LRT4_PARCT</name>
<proteinExistence type="predicted"/>
<accession>A0A7D9LRT4</accession>
<dbReference type="AlphaFoldDB" id="A0A7D9LRT4"/>
<feature type="non-terminal residue" evidence="1">
    <location>
        <position position="400"/>
    </location>
</feature>
<reference evidence="1" key="1">
    <citation type="submission" date="2020-04" db="EMBL/GenBank/DDBJ databases">
        <authorList>
            <person name="Alioto T."/>
            <person name="Alioto T."/>
            <person name="Gomez Garrido J."/>
        </authorList>
    </citation>
    <scope>NUCLEOTIDE SEQUENCE</scope>
    <source>
        <strain evidence="1">A484AB</strain>
    </source>
</reference>
<dbReference type="PROSITE" id="PS51886">
    <property type="entry name" value="TLDC"/>
    <property type="match status" value="1"/>
</dbReference>
<sequence length="400" mass="45431">RHSDTMRRIRSSACVILINIGGDLTLSFNSANIQHVVMFNVRFIFNVESTFIFNVESTAIPPLITLRAAMKHAPSNKNLYSFGYVAESKGLLNKMNARRRRRRREEEEEKKKIILRRAFTTKFWFKYIHGASIKTAYVIDIIMQGNGLPNRTSTTSFPTVLLELSIALNAYGIVDYVSCSKVTDTAIAFAYSQPADIFALFTSMHVFNEVNVLYTYREGWPQYPHNCSVSLPRNLLTKGSIEEILSSQKAIDENVEKLRNQQPENLEPMNDGDIEYVPEVTENINVDHLIKKLGCVGTKLDPNLAKSSNILKGEIAFIKQMQEWLGDKCKWNLCYRASRDGWRAQDFHRQCDNKGPTVVLIKVDNYIFGGYSDQNWAVPETVSELPLIHTTLQGGDGMSL</sequence>
<evidence type="ECO:0000313" key="2">
    <source>
        <dbReference type="Proteomes" id="UP001152795"/>
    </source>
</evidence>
<dbReference type="EMBL" id="CACRXK020023253">
    <property type="protein sequence ID" value="CAB4037580.1"/>
    <property type="molecule type" value="Genomic_DNA"/>
</dbReference>
<dbReference type="Proteomes" id="UP001152795">
    <property type="component" value="Unassembled WGS sequence"/>
</dbReference>
<gene>
    <name evidence="1" type="ORF">PACLA_8A048635</name>
</gene>
<comment type="caution">
    <text evidence="1">The sequence shown here is derived from an EMBL/GenBank/DDBJ whole genome shotgun (WGS) entry which is preliminary data.</text>
</comment>